<sequence>MPDFNDSRHCLPCTGTCPKVCKGKTIQSVEDAADMRGCTYVHGTLTISVHGRGNVLKELERNLGMIEVISDALIVRRANSLVSLNFLRNLRKIEGRDGGLEMDQYSLYVLANNNLQQLFDFSQHPNITIVNGKFFFHYNPKLCYSEIEELHNLTGIKEPLSNVDVSLSSNGDQVACNTHRLNLQFNFFGTFLMVHWSPPKGKGDVREIVGYILSYREAPQRNVTELDGEDACGTSLWEVQYIPPTETSTFVSNLKPWTQYAFMVRTYTIAGAQFSARSNIEYRLTPEAKASPPSSLKVISNSSSELIVTWKPPEHPNGNLTHYIITWEPQYLPIHQFDDRDFCREKLPNLRKSESSTEMETSEDEDTNTTMVGAGCCMCPIDPDELARREEDARFQKDFENQLHNTIYKRRPDTRRRKKRDVPGSAIQDAGTTPTTTSFITPIPTTPTSGFNLNGSLYPSSPATGVNASTTSPSRVEERVIGLVESFHVTGLEHFTEYFITLQACNSKDCSRAAAMYGRSLPKESADQIESAVMINHTSTDRVHLTWAEPSNPNGIIVIHEIRFEMMDSTENTECVSAEGYKRVLGAELLGLKVGNYTAMVRAVSLAGEGPWTKPVMFSVPDITNNPTYEPDKALPPMMGVTIAVSIAAVIIIIVFIIIFLRWHYRKDQMPDGVLYASVNPEYMSTSDMYVADEWEFPRDKLEIIRELGKGSFGMVYEGLAKGILPEEEEISRVAIKSVQANASMRDRIEFLNEASVMKLIDAHNVVRLLGVVSKGQPTYVIMEFMAQGDLKNWLRARRPENQQDLPLIDRKSVPTLEQLLNMAAEIADGMSFLAARKYVHRDLSARNCLVSGEGTCKVADFGLARDIYQSDYYRKERGGMLPIRWMAPESVKDGVFQASSDVWSFGILLWEMATLGELPYQGLSNEEAGEYIKGGNVLRPPENCPEKMQEIMMACWQYQEKLRPLFGEIILNLQDYGLLRDSFAQNCFFLNEQLNASAAPADMSSKELETVSILDQNAKNNENLYTSMSNNKPEGASNGGNRAGGSVEVPIVTGPSSSPKDRNGSLTGNGSIPHGVGVGKCTEC</sequence>
<keyword evidence="9" id="KW-0418">Kinase</keyword>
<dbReference type="FunFam" id="3.30.200.20:FF:000026">
    <property type="entry name" value="Tyrosine-protein kinase receptor"/>
    <property type="match status" value="1"/>
</dbReference>
<dbReference type="GO" id="GO:0051897">
    <property type="term" value="P:positive regulation of phosphatidylinositol 3-kinase/protein kinase B signal transduction"/>
    <property type="evidence" value="ECO:0000318"/>
    <property type="project" value="GO_Central"/>
</dbReference>
<feature type="compositionally biased region" description="Polar residues" evidence="21">
    <location>
        <begin position="1024"/>
        <end position="1033"/>
    </location>
</feature>
<evidence type="ECO:0000256" key="7">
    <source>
        <dbReference type="ARBA" id="ARBA00022737"/>
    </source>
</evidence>
<feature type="domain" description="Fibronectin type-III" evidence="24">
    <location>
        <begin position="529"/>
        <end position="623"/>
    </location>
</feature>
<dbReference type="InterPro" id="IPR036941">
    <property type="entry name" value="Rcpt_L-dom_sf"/>
</dbReference>
<evidence type="ECO:0000256" key="13">
    <source>
        <dbReference type="ARBA" id="ARBA00023137"/>
    </source>
</evidence>
<dbReference type="Gene3D" id="2.60.40.10">
    <property type="entry name" value="Immunoglobulins"/>
    <property type="match status" value="4"/>
</dbReference>
<evidence type="ECO:0000259" key="23">
    <source>
        <dbReference type="PROSITE" id="PS50011"/>
    </source>
</evidence>
<evidence type="ECO:0000256" key="14">
    <source>
        <dbReference type="ARBA" id="ARBA00023157"/>
    </source>
</evidence>
<evidence type="ECO:0000256" key="12">
    <source>
        <dbReference type="ARBA" id="ARBA00023136"/>
    </source>
</evidence>
<dbReference type="PROSITE" id="PS51379">
    <property type="entry name" value="4FE4S_FER_2"/>
    <property type="match status" value="1"/>
</dbReference>
<dbReference type="Gene3D" id="3.30.200.20">
    <property type="entry name" value="Phosphorylase Kinase, domain 1"/>
    <property type="match status" value="1"/>
</dbReference>
<keyword evidence="8 19" id="KW-0547">Nucleotide-binding</keyword>
<name>A0A7M7N7I5_STRPU</name>
<dbReference type="SUPFAM" id="SSF56112">
    <property type="entry name" value="Protein kinase-like (PK-like)"/>
    <property type="match status" value="1"/>
</dbReference>
<dbReference type="FunFam" id="3.80.20.20:FF:000001">
    <property type="entry name" value="Tyrosine-protein kinase receptor"/>
    <property type="match status" value="1"/>
</dbReference>
<feature type="binding site" evidence="19">
    <location>
        <position position="737"/>
    </location>
    <ligand>
        <name>ATP</name>
        <dbReference type="ChEBI" id="CHEBI:30616"/>
    </ligand>
</feature>
<dbReference type="Proteomes" id="UP000007110">
    <property type="component" value="Unassembled WGS sequence"/>
</dbReference>
<dbReference type="PROSITE" id="PS00239">
    <property type="entry name" value="RECEPTOR_TYR_KIN_II"/>
    <property type="match status" value="1"/>
</dbReference>
<dbReference type="InterPro" id="IPR000719">
    <property type="entry name" value="Prot_kinase_dom"/>
</dbReference>
<dbReference type="InterPro" id="IPR002011">
    <property type="entry name" value="Tyr_kinase_rcpt_2_CS"/>
</dbReference>
<organism evidence="26 27">
    <name type="scientific">Strongylocentrotus purpuratus</name>
    <name type="common">Purple sea urchin</name>
    <dbReference type="NCBI Taxonomy" id="7668"/>
    <lineage>
        <taxon>Eukaryota</taxon>
        <taxon>Metazoa</taxon>
        <taxon>Echinodermata</taxon>
        <taxon>Eleutherozoa</taxon>
        <taxon>Echinozoa</taxon>
        <taxon>Echinoidea</taxon>
        <taxon>Euechinoidea</taxon>
        <taxon>Echinacea</taxon>
        <taxon>Camarodonta</taxon>
        <taxon>Echinidea</taxon>
        <taxon>Strongylocentrotidae</taxon>
        <taxon>Strongylocentrotus</taxon>
    </lineage>
</organism>
<evidence type="ECO:0000259" key="25">
    <source>
        <dbReference type="PROSITE" id="PS51379"/>
    </source>
</evidence>
<comment type="subcellular location">
    <subcellularLocation>
        <location evidence="2">Membrane</location>
        <topology evidence="2">Single-pass type I membrane protein</topology>
    </subcellularLocation>
</comment>
<dbReference type="GO" id="GO:0005524">
    <property type="term" value="F:ATP binding"/>
    <property type="evidence" value="ECO:0007669"/>
    <property type="project" value="UniProtKB-UniRule"/>
</dbReference>
<keyword evidence="17" id="KW-0464">Manganese</keyword>
<evidence type="ECO:0000256" key="8">
    <source>
        <dbReference type="ARBA" id="ARBA00022741"/>
    </source>
</evidence>
<keyword evidence="3 20" id="KW-0597">Phosphoprotein</keyword>
<evidence type="ECO:0000256" key="1">
    <source>
        <dbReference type="ARBA" id="ARBA00001936"/>
    </source>
</evidence>
<keyword evidence="15 20" id="KW-0675">Receptor</keyword>
<feature type="transmembrane region" description="Helical" evidence="22">
    <location>
        <begin position="638"/>
        <end position="661"/>
    </location>
</feature>
<evidence type="ECO:0000256" key="5">
    <source>
        <dbReference type="ARBA" id="ARBA00022692"/>
    </source>
</evidence>
<dbReference type="Gene3D" id="3.80.20.20">
    <property type="entry name" value="Receptor L-domain"/>
    <property type="match status" value="1"/>
</dbReference>
<evidence type="ECO:0000256" key="10">
    <source>
        <dbReference type="ARBA" id="ARBA00022840"/>
    </source>
</evidence>
<evidence type="ECO:0000256" key="2">
    <source>
        <dbReference type="ARBA" id="ARBA00004479"/>
    </source>
</evidence>
<evidence type="ECO:0000313" key="27">
    <source>
        <dbReference type="Proteomes" id="UP000007110"/>
    </source>
</evidence>
<dbReference type="CDD" id="cd05032">
    <property type="entry name" value="PTKc_InsR_like"/>
    <property type="match status" value="1"/>
</dbReference>
<keyword evidence="14" id="KW-1015">Disulfide bond</keyword>
<evidence type="ECO:0000313" key="26">
    <source>
        <dbReference type="EnsemblMetazoa" id="XP_030832338"/>
    </source>
</evidence>
<evidence type="ECO:0000256" key="3">
    <source>
        <dbReference type="ARBA" id="ARBA00022553"/>
    </source>
</evidence>
<dbReference type="PANTHER" id="PTHR24416">
    <property type="entry name" value="TYROSINE-PROTEIN KINASE RECEPTOR"/>
    <property type="match status" value="1"/>
</dbReference>
<dbReference type="GO" id="GO:0043410">
    <property type="term" value="P:positive regulation of MAPK cascade"/>
    <property type="evidence" value="ECO:0000318"/>
    <property type="project" value="GO_Central"/>
</dbReference>
<keyword evidence="10 19" id="KW-0067">ATP-binding</keyword>
<dbReference type="EnsemblMetazoa" id="XM_030976478">
    <property type="protein sequence ID" value="XP_030832338"/>
    <property type="gene ID" value="LOC579152"/>
</dbReference>
<dbReference type="KEGG" id="spu:579152"/>
<dbReference type="Pfam" id="PF07714">
    <property type="entry name" value="PK_Tyr_Ser-Thr"/>
    <property type="match status" value="1"/>
</dbReference>
<dbReference type="PROSITE" id="PS00109">
    <property type="entry name" value="PROTEIN_KINASE_TYR"/>
    <property type="match status" value="1"/>
</dbReference>
<keyword evidence="5 20" id="KW-0812">Transmembrane</keyword>
<dbReference type="GO" id="GO:0042593">
    <property type="term" value="P:glucose homeostasis"/>
    <property type="evidence" value="ECO:0000318"/>
    <property type="project" value="GO_Central"/>
</dbReference>
<dbReference type="PROSITE" id="PS00107">
    <property type="entry name" value="PROTEIN_KINASE_ATP"/>
    <property type="match status" value="1"/>
</dbReference>
<dbReference type="AlphaFoldDB" id="A0A7M7N7I5"/>
<dbReference type="InterPro" id="IPR017896">
    <property type="entry name" value="4Fe4S_Fe-S-bd"/>
</dbReference>
<evidence type="ECO:0000256" key="15">
    <source>
        <dbReference type="ARBA" id="ARBA00023170"/>
    </source>
</evidence>
<reference evidence="27" key="1">
    <citation type="submission" date="2015-02" db="EMBL/GenBank/DDBJ databases">
        <title>Genome sequencing for Strongylocentrotus purpuratus.</title>
        <authorList>
            <person name="Murali S."/>
            <person name="Liu Y."/>
            <person name="Vee V."/>
            <person name="English A."/>
            <person name="Wang M."/>
            <person name="Skinner E."/>
            <person name="Han Y."/>
            <person name="Muzny D.M."/>
            <person name="Worley K.C."/>
            <person name="Gibbs R.A."/>
        </authorList>
    </citation>
    <scope>NUCLEOTIDE SEQUENCE</scope>
</reference>
<evidence type="ECO:0000256" key="21">
    <source>
        <dbReference type="SAM" id="MobiDB-lite"/>
    </source>
</evidence>
<keyword evidence="27" id="KW-1185">Reference proteome</keyword>
<feature type="region of interest" description="Disordered" evidence="21">
    <location>
        <begin position="1024"/>
        <end position="1073"/>
    </location>
</feature>
<dbReference type="SUPFAM" id="SSF49265">
    <property type="entry name" value="Fibronectin type III"/>
    <property type="match status" value="2"/>
</dbReference>
<evidence type="ECO:0000256" key="19">
    <source>
        <dbReference type="PROSITE-ProRule" id="PRU10141"/>
    </source>
</evidence>
<dbReference type="OrthoDB" id="5809444at2759"/>
<dbReference type="FunFam" id="1.10.510.10:FF:001227">
    <property type="entry name" value="Tyrosine-protein kinase receptor"/>
    <property type="match status" value="1"/>
</dbReference>
<dbReference type="FunCoup" id="A0A7M7N7I5">
    <property type="interactions" value="509"/>
</dbReference>
<dbReference type="InterPro" id="IPR000494">
    <property type="entry name" value="Rcpt_L-dom"/>
</dbReference>
<dbReference type="InterPro" id="IPR017441">
    <property type="entry name" value="Protein_kinase_ATP_BS"/>
</dbReference>
<dbReference type="PROSITE" id="PS50011">
    <property type="entry name" value="PROTEIN_KINASE_DOM"/>
    <property type="match status" value="1"/>
</dbReference>
<dbReference type="Pfam" id="PF01030">
    <property type="entry name" value="Recep_L_domain"/>
    <property type="match status" value="1"/>
</dbReference>
<dbReference type="InterPro" id="IPR011009">
    <property type="entry name" value="Kinase-like_dom_sf"/>
</dbReference>
<feature type="domain" description="Protein kinase" evidence="23">
    <location>
        <begin position="702"/>
        <end position="980"/>
    </location>
</feature>
<dbReference type="GeneID" id="579152"/>
<dbReference type="GO" id="GO:0043560">
    <property type="term" value="F:insulin receptor substrate binding"/>
    <property type="evidence" value="ECO:0000318"/>
    <property type="project" value="GO_Central"/>
</dbReference>
<keyword evidence="12 22" id="KW-0472">Membrane</keyword>
<evidence type="ECO:0000256" key="18">
    <source>
        <dbReference type="ARBA" id="ARBA00051243"/>
    </source>
</evidence>
<keyword evidence="13" id="KW-0829">Tyrosine-protein kinase</keyword>
<evidence type="ECO:0000256" key="16">
    <source>
        <dbReference type="ARBA" id="ARBA00023180"/>
    </source>
</evidence>
<evidence type="ECO:0000256" key="20">
    <source>
        <dbReference type="RuleBase" id="RU000312"/>
    </source>
</evidence>
<comment type="cofactor">
    <cofactor evidence="1">
        <name>Mn(2+)</name>
        <dbReference type="ChEBI" id="CHEBI:29035"/>
    </cofactor>
</comment>
<dbReference type="RefSeq" id="XP_030832338.1">
    <property type="nucleotide sequence ID" value="XM_030976478.1"/>
</dbReference>
<comment type="catalytic activity">
    <reaction evidence="18 20">
        <text>L-tyrosyl-[protein] + ATP = O-phospho-L-tyrosyl-[protein] + ADP + H(+)</text>
        <dbReference type="Rhea" id="RHEA:10596"/>
        <dbReference type="Rhea" id="RHEA-COMP:10136"/>
        <dbReference type="Rhea" id="RHEA-COMP:20101"/>
        <dbReference type="ChEBI" id="CHEBI:15378"/>
        <dbReference type="ChEBI" id="CHEBI:30616"/>
        <dbReference type="ChEBI" id="CHEBI:46858"/>
        <dbReference type="ChEBI" id="CHEBI:61978"/>
        <dbReference type="ChEBI" id="CHEBI:456216"/>
        <dbReference type="EC" id="2.7.10.1"/>
    </reaction>
</comment>
<dbReference type="InterPro" id="IPR008266">
    <property type="entry name" value="Tyr_kinase_AS"/>
</dbReference>
<reference evidence="26" key="2">
    <citation type="submission" date="2021-01" db="UniProtKB">
        <authorList>
            <consortium name="EnsemblMetazoa"/>
        </authorList>
    </citation>
    <scope>IDENTIFICATION</scope>
</reference>
<dbReference type="PRINTS" id="PR00109">
    <property type="entry name" value="TYRKINASE"/>
</dbReference>
<dbReference type="InterPro" id="IPR036116">
    <property type="entry name" value="FN3_sf"/>
</dbReference>
<evidence type="ECO:0000256" key="6">
    <source>
        <dbReference type="ARBA" id="ARBA00022729"/>
    </source>
</evidence>
<feature type="compositionally biased region" description="Polar residues" evidence="21">
    <location>
        <begin position="1055"/>
        <end position="1071"/>
    </location>
</feature>
<evidence type="ECO:0000259" key="24">
    <source>
        <dbReference type="PROSITE" id="PS50853"/>
    </source>
</evidence>
<protein>
    <recommendedName>
        <fullName evidence="20">Tyrosine-protein kinase receptor</fullName>
        <ecNumber evidence="20">2.7.10.1</ecNumber>
    </recommendedName>
</protein>
<dbReference type="InterPro" id="IPR013783">
    <property type="entry name" value="Ig-like_fold"/>
</dbReference>
<dbReference type="EC" id="2.7.10.1" evidence="20"/>
<dbReference type="GO" id="GO:0008286">
    <property type="term" value="P:insulin receptor signaling pathway"/>
    <property type="evidence" value="ECO:0000318"/>
    <property type="project" value="GO_Central"/>
</dbReference>
<feature type="domain" description="4Fe-4S ferredoxin-type" evidence="25">
    <location>
        <begin position="1"/>
        <end position="31"/>
    </location>
</feature>
<feature type="region of interest" description="Disordered" evidence="21">
    <location>
        <begin position="407"/>
        <end position="456"/>
    </location>
</feature>
<dbReference type="FunFam" id="2.60.40.10:FF:004859">
    <property type="match status" value="1"/>
</dbReference>
<accession>A0A7M7N7I5</accession>
<dbReference type="Pfam" id="PF00041">
    <property type="entry name" value="fn3"/>
    <property type="match status" value="2"/>
</dbReference>
<dbReference type="CDD" id="cd00063">
    <property type="entry name" value="FN3"/>
    <property type="match status" value="3"/>
</dbReference>
<keyword evidence="6" id="KW-0732">Signal</keyword>
<proteinExistence type="inferred from homology"/>
<dbReference type="PROSITE" id="PS50853">
    <property type="entry name" value="FN3"/>
    <property type="match status" value="3"/>
</dbReference>
<keyword evidence="16" id="KW-0325">Glycoprotein</keyword>
<keyword evidence="11 22" id="KW-1133">Transmembrane helix</keyword>
<dbReference type="InterPro" id="IPR003961">
    <property type="entry name" value="FN3_dom"/>
</dbReference>
<dbReference type="PANTHER" id="PTHR24416:SF525">
    <property type="entry name" value="INSULIN-LIKE RECEPTOR"/>
    <property type="match status" value="1"/>
</dbReference>
<evidence type="ECO:0000256" key="4">
    <source>
        <dbReference type="ARBA" id="ARBA00022679"/>
    </source>
</evidence>
<dbReference type="OMA" id="FRGYAFK"/>
<dbReference type="GO" id="GO:0005899">
    <property type="term" value="C:insulin receptor complex"/>
    <property type="evidence" value="ECO:0000318"/>
    <property type="project" value="GO_Central"/>
</dbReference>
<keyword evidence="7" id="KW-0677">Repeat</keyword>
<evidence type="ECO:0000256" key="17">
    <source>
        <dbReference type="ARBA" id="ARBA00023211"/>
    </source>
</evidence>
<dbReference type="GO" id="GO:0005886">
    <property type="term" value="C:plasma membrane"/>
    <property type="evidence" value="ECO:0000318"/>
    <property type="project" value="GO_Central"/>
</dbReference>
<dbReference type="SUPFAM" id="SSF52058">
    <property type="entry name" value="L domain-like"/>
    <property type="match status" value="1"/>
</dbReference>
<dbReference type="GO" id="GO:0005009">
    <property type="term" value="F:insulin receptor activity"/>
    <property type="evidence" value="ECO:0000318"/>
    <property type="project" value="GO_Central"/>
</dbReference>
<dbReference type="InterPro" id="IPR001245">
    <property type="entry name" value="Ser-Thr/Tyr_kinase_cat_dom"/>
</dbReference>
<dbReference type="Gene3D" id="1.10.510.10">
    <property type="entry name" value="Transferase(Phosphotransferase) domain 1"/>
    <property type="match status" value="1"/>
</dbReference>
<feature type="compositionally biased region" description="Basic residues" evidence="21">
    <location>
        <begin position="407"/>
        <end position="420"/>
    </location>
</feature>
<dbReference type="InParanoid" id="A0A7M7N7I5"/>
<evidence type="ECO:0000256" key="11">
    <source>
        <dbReference type="ARBA" id="ARBA00022989"/>
    </source>
</evidence>
<evidence type="ECO:0000256" key="22">
    <source>
        <dbReference type="SAM" id="Phobius"/>
    </source>
</evidence>
<feature type="region of interest" description="Disordered" evidence="21">
    <location>
        <begin position="348"/>
        <end position="369"/>
    </location>
</feature>
<feature type="compositionally biased region" description="Low complexity" evidence="21">
    <location>
        <begin position="431"/>
        <end position="451"/>
    </location>
</feature>
<feature type="domain" description="Fibronectin type-III" evidence="24">
    <location>
        <begin position="177"/>
        <end position="288"/>
    </location>
</feature>
<evidence type="ECO:0000256" key="9">
    <source>
        <dbReference type="ARBA" id="ARBA00022777"/>
    </source>
</evidence>
<keyword evidence="4" id="KW-0808">Transferase</keyword>
<dbReference type="SMART" id="SM00060">
    <property type="entry name" value="FN3"/>
    <property type="match status" value="3"/>
</dbReference>
<dbReference type="InterPro" id="IPR050122">
    <property type="entry name" value="RTK"/>
</dbReference>
<comment type="similarity">
    <text evidence="20">Belongs to the protein kinase superfamily. Tyr protein kinase family. Insulin receptor subfamily.</text>
</comment>
<feature type="domain" description="Fibronectin type-III" evidence="24">
    <location>
        <begin position="292"/>
        <end position="382"/>
    </location>
</feature>
<dbReference type="GO" id="GO:0030424">
    <property type="term" value="C:axon"/>
    <property type="evidence" value="ECO:0000318"/>
    <property type="project" value="GO_Central"/>
</dbReference>